<evidence type="ECO:0000256" key="5">
    <source>
        <dbReference type="ARBA" id="ARBA00023277"/>
    </source>
</evidence>
<accession>A0A2T5Y3A8</accession>
<reference evidence="7 8" key="1">
    <citation type="submission" date="2018-04" db="EMBL/GenBank/DDBJ databases">
        <title>Genomic Encyclopedia of Archaeal and Bacterial Type Strains, Phase II (KMG-II): from individual species to whole genera.</title>
        <authorList>
            <person name="Goeker M."/>
        </authorList>
    </citation>
    <scope>NUCLEOTIDE SEQUENCE [LARGE SCALE GENOMIC DNA]</scope>
    <source>
        <strain evidence="7 8">DSM 100162</strain>
    </source>
</reference>
<dbReference type="GO" id="GO:0019569">
    <property type="term" value="P:L-arabinose catabolic process to D-xylulose 5-phosphate"/>
    <property type="evidence" value="ECO:0007669"/>
    <property type="project" value="TreeGrafter"/>
</dbReference>
<dbReference type="GO" id="GO:0046872">
    <property type="term" value="F:metal ion binding"/>
    <property type="evidence" value="ECO:0007669"/>
    <property type="project" value="UniProtKB-KW"/>
</dbReference>
<proteinExistence type="predicted"/>
<dbReference type="OrthoDB" id="3194672at2"/>
<evidence type="ECO:0000256" key="2">
    <source>
        <dbReference type="ARBA" id="ARBA00022935"/>
    </source>
</evidence>
<evidence type="ECO:0000256" key="1">
    <source>
        <dbReference type="ARBA" id="ARBA00022723"/>
    </source>
</evidence>
<dbReference type="PANTHER" id="PTHR38464">
    <property type="entry name" value="L-ARABINOSE ISOMERASE"/>
    <property type="match status" value="1"/>
</dbReference>
<keyword evidence="3" id="KW-0464">Manganese</keyword>
<keyword evidence="4 7" id="KW-0413">Isomerase</keyword>
<gene>
    <name evidence="7" type="ORF">C8N40_11711</name>
</gene>
<keyword evidence="5" id="KW-0119">Carbohydrate metabolism</keyword>
<protein>
    <submittedName>
        <fullName evidence="7">L-arabinose isomerase</fullName>
    </submittedName>
</protein>
<evidence type="ECO:0000259" key="6">
    <source>
        <dbReference type="Pfam" id="PF02952"/>
    </source>
</evidence>
<evidence type="ECO:0000256" key="4">
    <source>
        <dbReference type="ARBA" id="ARBA00023235"/>
    </source>
</evidence>
<sequence length="501" mass="55626">MDQIVAPAVVTPEANAHVSPTIKKRSATTPRIGVFGVGYAKYWEQFEGLYDQMMEKQALFLEKVKKHQAEVIDFGMVDDVQRAYELLPKLKGADLDLIFCDMLTYATSSTFGIIIKSIEVPIVLVALQPDKALDYSKASTHQQLYNDDICSLPEFTGVAVRMGKRVPDVIIGTLHDDAAAEEEIGKYCAIARVLHDLKRARIGHIGHPIEAMLDMHSDATMLTAHFGVHIVQCEAHEIVKKYRHVAEHDVEAEKERILDFFDTPDPVSDPISEKLRDADLEVAARVSVALEEFVEDRKLDGLAYYYEGEDKSDTRLVMTNLIVGNSLLTGAGFPMCGESDLKCCIAMLIMERLGIGGSFAEFHPVDFKENFILVGHDGPHNITIAQGKPVLRSLKKYHGKPGFGAGVEFKIKEGPITMLSITSTYEGRFKFVIAEGTSVEGPIPPTGNTNTRGYFKPDVRTFLRKWVKEGPTHHFALGVGHHAETIKKIGEYLNIESVIVE</sequence>
<dbReference type="InterPro" id="IPR003762">
    <property type="entry name" value="Lara_isomerase"/>
</dbReference>
<dbReference type="Proteomes" id="UP000244225">
    <property type="component" value="Unassembled WGS sequence"/>
</dbReference>
<dbReference type="EMBL" id="QBKI01000017">
    <property type="protein sequence ID" value="PTX10510.1"/>
    <property type="molecule type" value="Genomic_DNA"/>
</dbReference>
<feature type="domain" description="L-fucose isomerase C-terminal" evidence="6">
    <location>
        <begin position="402"/>
        <end position="496"/>
    </location>
</feature>
<dbReference type="Pfam" id="PF02952">
    <property type="entry name" value="Fucose_iso_C"/>
    <property type="match status" value="1"/>
</dbReference>
<dbReference type="GO" id="GO:0008733">
    <property type="term" value="F:L-arabinose isomerase activity"/>
    <property type="evidence" value="ECO:0007669"/>
    <property type="project" value="InterPro"/>
</dbReference>
<dbReference type="CDD" id="cd00578">
    <property type="entry name" value="L-fuc_L-ara-isomerases"/>
    <property type="match status" value="1"/>
</dbReference>
<keyword evidence="8" id="KW-1185">Reference proteome</keyword>
<dbReference type="GO" id="GO:0005829">
    <property type="term" value="C:cytosol"/>
    <property type="evidence" value="ECO:0007669"/>
    <property type="project" value="TreeGrafter"/>
</dbReference>
<dbReference type="RefSeq" id="WP_108213977.1">
    <property type="nucleotide sequence ID" value="NZ_QBKI01000017.1"/>
</dbReference>
<keyword evidence="2" id="KW-0054">Arabinose catabolism</keyword>
<dbReference type="InterPro" id="IPR004216">
    <property type="entry name" value="Fuc/Ara_isomerase_C"/>
</dbReference>
<name>A0A2T5Y3A8_9BACT</name>
<evidence type="ECO:0000313" key="7">
    <source>
        <dbReference type="EMBL" id="PTX10510.1"/>
    </source>
</evidence>
<evidence type="ECO:0000313" key="8">
    <source>
        <dbReference type="Proteomes" id="UP000244225"/>
    </source>
</evidence>
<dbReference type="SUPFAM" id="SSF50443">
    <property type="entry name" value="FucI/AraA C-terminal domain-like"/>
    <property type="match status" value="1"/>
</dbReference>
<dbReference type="AlphaFoldDB" id="A0A2T5Y3A8"/>
<keyword evidence="1" id="KW-0479">Metal-binding</keyword>
<comment type="caution">
    <text evidence="7">The sequence shown here is derived from an EMBL/GenBank/DDBJ whole genome shotgun (WGS) entry which is preliminary data.</text>
</comment>
<dbReference type="InterPro" id="IPR009015">
    <property type="entry name" value="Fucose_isomerase_N/cen_sf"/>
</dbReference>
<dbReference type="PANTHER" id="PTHR38464:SF1">
    <property type="entry name" value="L-ARABINOSE ISOMERASE"/>
    <property type="match status" value="1"/>
</dbReference>
<evidence type="ECO:0000256" key="3">
    <source>
        <dbReference type="ARBA" id="ARBA00023211"/>
    </source>
</evidence>
<dbReference type="InterPro" id="IPR015888">
    <property type="entry name" value="Fuc_isomerase_C"/>
</dbReference>
<dbReference type="SUPFAM" id="SSF53743">
    <property type="entry name" value="FucI/AraA N-terminal and middle domains"/>
    <property type="match status" value="1"/>
</dbReference>
<organism evidence="7 8">
    <name type="scientific">Pontibacter mucosus</name>
    <dbReference type="NCBI Taxonomy" id="1649266"/>
    <lineage>
        <taxon>Bacteria</taxon>
        <taxon>Pseudomonadati</taxon>
        <taxon>Bacteroidota</taxon>
        <taxon>Cytophagia</taxon>
        <taxon>Cytophagales</taxon>
        <taxon>Hymenobacteraceae</taxon>
        <taxon>Pontibacter</taxon>
    </lineage>
</organism>